<keyword evidence="5" id="KW-1133">Transmembrane helix</keyword>
<feature type="domain" description="Carboxylesterase type B" evidence="7">
    <location>
        <begin position="35"/>
        <end position="596"/>
    </location>
</feature>
<comment type="similarity">
    <text evidence="1">Belongs to the type-B carboxylesterase/lipase family.</text>
</comment>
<keyword evidence="5" id="KW-0472">Membrane</keyword>
<name>A0AAV6VEC1_9ARAC</name>
<dbReference type="InterPro" id="IPR019819">
    <property type="entry name" value="Carboxylesterase_B_CS"/>
</dbReference>
<feature type="signal peptide" evidence="6">
    <location>
        <begin position="1"/>
        <end position="23"/>
    </location>
</feature>
<dbReference type="Pfam" id="PF00135">
    <property type="entry name" value="COesterase"/>
    <property type="match status" value="1"/>
</dbReference>
<protein>
    <recommendedName>
        <fullName evidence="7">Carboxylesterase type B domain-containing protein</fullName>
    </recommendedName>
</protein>
<dbReference type="PROSITE" id="PS00941">
    <property type="entry name" value="CARBOXYLESTERASE_B_2"/>
    <property type="match status" value="1"/>
</dbReference>
<evidence type="ECO:0000313" key="9">
    <source>
        <dbReference type="Proteomes" id="UP000827092"/>
    </source>
</evidence>
<keyword evidence="2 6" id="KW-0732">Signal</keyword>
<dbReference type="AlphaFoldDB" id="A0AAV6VEC1"/>
<keyword evidence="9" id="KW-1185">Reference proteome</keyword>
<evidence type="ECO:0000256" key="4">
    <source>
        <dbReference type="SAM" id="MobiDB-lite"/>
    </source>
</evidence>
<feature type="compositionally biased region" description="Polar residues" evidence="4">
    <location>
        <begin position="788"/>
        <end position="805"/>
    </location>
</feature>
<evidence type="ECO:0000313" key="8">
    <source>
        <dbReference type="EMBL" id="KAG8194056.1"/>
    </source>
</evidence>
<evidence type="ECO:0000256" key="5">
    <source>
        <dbReference type="SAM" id="Phobius"/>
    </source>
</evidence>
<gene>
    <name evidence="8" type="ORF">JTE90_003005</name>
</gene>
<dbReference type="Proteomes" id="UP000827092">
    <property type="component" value="Unassembled WGS sequence"/>
</dbReference>
<dbReference type="InterPro" id="IPR029058">
    <property type="entry name" value="AB_hydrolase_fold"/>
</dbReference>
<dbReference type="EMBL" id="JAFNEN010000109">
    <property type="protein sequence ID" value="KAG8194056.1"/>
    <property type="molecule type" value="Genomic_DNA"/>
</dbReference>
<dbReference type="SUPFAM" id="SSF53474">
    <property type="entry name" value="alpha/beta-Hydrolases"/>
    <property type="match status" value="1"/>
</dbReference>
<evidence type="ECO:0000256" key="1">
    <source>
        <dbReference type="ARBA" id="ARBA00005964"/>
    </source>
</evidence>
<feature type="chain" id="PRO_5043731169" description="Carboxylesterase type B domain-containing protein" evidence="6">
    <location>
        <begin position="24"/>
        <end position="851"/>
    </location>
</feature>
<dbReference type="Gene3D" id="3.40.50.1820">
    <property type="entry name" value="alpha/beta hydrolase"/>
    <property type="match status" value="1"/>
</dbReference>
<dbReference type="PANTHER" id="PTHR43903">
    <property type="entry name" value="NEUROLIGIN"/>
    <property type="match status" value="1"/>
</dbReference>
<dbReference type="InterPro" id="IPR002018">
    <property type="entry name" value="CarbesteraseB"/>
</dbReference>
<organism evidence="8 9">
    <name type="scientific">Oedothorax gibbosus</name>
    <dbReference type="NCBI Taxonomy" id="931172"/>
    <lineage>
        <taxon>Eukaryota</taxon>
        <taxon>Metazoa</taxon>
        <taxon>Ecdysozoa</taxon>
        <taxon>Arthropoda</taxon>
        <taxon>Chelicerata</taxon>
        <taxon>Arachnida</taxon>
        <taxon>Araneae</taxon>
        <taxon>Araneomorphae</taxon>
        <taxon>Entelegynae</taxon>
        <taxon>Araneoidea</taxon>
        <taxon>Linyphiidae</taxon>
        <taxon>Erigoninae</taxon>
        <taxon>Oedothorax</taxon>
    </lineage>
</organism>
<keyword evidence="3" id="KW-0325">Glycoprotein</keyword>
<evidence type="ECO:0000256" key="6">
    <source>
        <dbReference type="SAM" id="SignalP"/>
    </source>
</evidence>
<feature type="region of interest" description="Disordered" evidence="4">
    <location>
        <begin position="788"/>
        <end position="818"/>
    </location>
</feature>
<feature type="transmembrane region" description="Helical" evidence="5">
    <location>
        <begin position="696"/>
        <end position="724"/>
    </location>
</feature>
<dbReference type="InterPro" id="IPR051093">
    <property type="entry name" value="Neuroligin/BSAL"/>
</dbReference>
<reference evidence="8 9" key="1">
    <citation type="journal article" date="2022" name="Nat. Ecol. Evol.">
        <title>A masculinizing supergene underlies an exaggerated male reproductive morph in a spider.</title>
        <authorList>
            <person name="Hendrickx F."/>
            <person name="De Corte Z."/>
            <person name="Sonet G."/>
            <person name="Van Belleghem S.M."/>
            <person name="Kostlbacher S."/>
            <person name="Vangestel C."/>
        </authorList>
    </citation>
    <scope>NUCLEOTIDE SEQUENCE [LARGE SCALE GENOMIC DNA]</scope>
    <source>
        <strain evidence="8">W744_W776</strain>
    </source>
</reference>
<evidence type="ECO:0000256" key="2">
    <source>
        <dbReference type="ARBA" id="ARBA00022729"/>
    </source>
</evidence>
<evidence type="ECO:0000259" key="7">
    <source>
        <dbReference type="Pfam" id="PF00135"/>
    </source>
</evidence>
<sequence>MHHKILYQVLLFTFTILIHPTSPRSIETESKTLSSRVVNTRYGALRGFISSLPGRNLQPTEVFLGVPYAGAPKGPLRFMPPVTSPHWKGVRLADQLSPVCPQKLPDIANETLALERMPLGRYQYLKRLLPYLQNQSEDCLYLNIYAPSSVGKEGLKVPVMVYIHGESYEWNSGNPYDGRVLASYGNVVVVTINFRLGILGFLPAVDRSARGNYGLMDQVAALHWVQENIGEFGGDTNNVTIFGQGQGAACANLLMLSPMARGLFHRAILQSGSALSPWAIARDAIAHTLHVATVLDCPAQHNTALVECLRKRNLSDIMNVNIDVPDHLSAFGPTVDGIVLRRDPAEAMASGDSDGVFFTQYDLMFGTTRVENYFQFAAKEEKFGIDNERRDRLLRTMVRNLFTYHLQEIFLTIVNEYMDWSRPFLHPTDILDGTADAMGDALVVAPIIRVGAFHSGNAREFPFSSASSREKNTFFYVFGYQTEVGDFSSRLGAVNGDDLAYVFGAPLMTSLSHFSTNYTKGEATLSEVMMTQWTNFAKFGDPNVSPDEGENQSENLKGRYEKTVWPAYEPVHQKYLSISMKPRVRDHYHAHRLSYWLNLIPRLHSSGDVNVSVQHHRLQDHDNPYSYDGTVRHVPGTLGPFPPTPVTSDLEQHSVEQKNGTGSDVNISHSLDGRETELVSRMGGGNETVQSSRPRFYTTALIVTIAVGCTLLVLNIVIFACIYYQKERESIEKKLHKNFYQERKSDDEEGHPSSEKPFLVKDLSSSMMLNQQFDGSQTLDLVQPSRQQYRGTADDQYSSTRTPQSEKGIGVREAQPLLTPPNSNTVIATVDCLQGWPHAQEMSVFGIDGRT</sequence>
<evidence type="ECO:0000256" key="3">
    <source>
        <dbReference type="ARBA" id="ARBA00023180"/>
    </source>
</evidence>
<comment type="caution">
    <text evidence="8">The sequence shown here is derived from an EMBL/GenBank/DDBJ whole genome shotgun (WGS) entry which is preliminary data.</text>
</comment>
<accession>A0AAV6VEC1</accession>
<proteinExistence type="inferred from homology"/>
<keyword evidence="5" id="KW-0812">Transmembrane</keyword>